<keyword evidence="4" id="KW-1185">Reference proteome</keyword>
<dbReference type="EMBL" id="BLXT01006640">
    <property type="protein sequence ID" value="GFO32603.1"/>
    <property type="molecule type" value="Genomic_DNA"/>
</dbReference>
<comment type="caution">
    <text evidence="3">The sequence shown here is derived from an EMBL/GenBank/DDBJ whole genome shotgun (WGS) entry which is preliminary data.</text>
</comment>
<proteinExistence type="predicted"/>
<evidence type="ECO:0000313" key="3">
    <source>
        <dbReference type="EMBL" id="GFO32603.1"/>
    </source>
</evidence>
<evidence type="ECO:0000313" key="4">
    <source>
        <dbReference type="Proteomes" id="UP000735302"/>
    </source>
</evidence>
<evidence type="ECO:0000259" key="2">
    <source>
        <dbReference type="Pfam" id="PF07678"/>
    </source>
</evidence>
<feature type="non-terminal residue" evidence="3">
    <location>
        <position position="1"/>
    </location>
</feature>
<dbReference type="GO" id="GO:0005615">
    <property type="term" value="C:extracellular space"/>
    <property type="evidence" value="ECO:0007669"/>
    <property type="project" value="InterPro"/>
</dbReference>
<sequence>KHIYWTRGNSKAPTTNTKFHPSAPSAEVEMASYALMSYLHFSPNHAGRIVMWLIRQRNSFGGFASTQDTLVALDALSQFAASAYSRDSTDLKVKVMFKNTAKPSSVDFSVSEGENNTRFLLQSTPIPTLPSTLHISATGKGCALVQANVRYNTPVRSYVKGEKIHFSLKISVKPYQYGPDKCHYRTLDIKVSQSFISVSIRDMPSSSALKIDVRGVAFERSGPQKVCTCNFRGISVSCGMI</sequence>
<accession>A0AAV4CKQ0</accession>
<dbReference type="InterPro" id="IPR008930">
    <property type="entry name" value="Terpenoid_cyclase/PrenylTrfase"/>
</dbReference>
<organism evidence="3 4">
    <name type="scientific">Plakobranchus ocellatus</name>
    <dbReference type="NCBI Taxonomy" id="259542"/>
    <lineage>
        <taxon>Eukaryota</taxon>
        <taxon>Metazoa</taxon>
        <taxon>Spiralia</taxon>
        <taxon>Lophotrochozoa</taxon>
        <taxon>Mollusca</taxon>
        <taxon>Gastropoda</taxon>
        <taxon>Heterobranchia</taxon>
        <taxon>Euthyneura</taxon>
        <taxon>Panpulmonata</taxon>
        <taxon>Sacoglossa</taxon>
        <taxon>Placobranchoidea</taxon>
        <taxon>Plakobranchidae</taxon>
        <taxon>Plakobranchus</taxon>
    </lineage>
</organism>
<feature type="compositionally biased region" description="Polar residues" evidence="1">
    <location>
        <begin position="7"/>
        <end position="19"/>
    </location>
</feature>
<gene>
    <name evidence="3" type="ORF">PoB_005910800</name>
</gene>
<reference evidence="3 4" key="1">
    <citation type="journal article" date="2021" name="Elife">
        <title>Chloroplast acquisition without the gene transfer in kleptoplastic sea slugs, Plakobranchus ocellatus.</title>
        <authorList>
            <person name="Maeda T."/>
            <person name="Takahashi S."/>
            <person name="Yoshida T."/>
            <person name="Shimamura S."/>
            <person name="Takaki Y."/>
            <person name="Nagai Y."/>
            <person name="Toyoda A."/>
            <person name="Suzuki Y."/>
            <person name="Arimoto A."/>
            <person name="Ishii H."/>
            <person name="Satoh N."/>
            <person name="Nishiyama T."/>
            <person name="Hasebe M."/>
            <person name="Maruyama T."/>
            <person name="Minagawa J."/>
            <person name="Obokata J."/>
            <person name="Shigenobu S."/>
        </authorList>
    </citation>
    <scope>NUCLEOTIDE SEQUENCE [LARGE SCALE GENOMIC DNA]</scope>
</reference>
<name>A0AAV4CKQ0_9GAST</name>
<dbReference type="PANTHER" id="PTHR11412">
    <property type="entry name" value="MACROGLOBULIN / COMPLEMENT"/>
    <property type="match status" value="1"/>
</dbReference>
<dbReference type="SUPFAM" id="SSF48239">
    <property type="entry name" value="Terpenoid cyclases/Protein prenyltransferases"/>
    <property type="match status" value="1"/>
</dbReference>
<dbReference type="Pfam" id="PF07678">
    <property type="entry name" value="TED_complement"/>
    <property type="match status" value="1"/>
</dbReference>
<dbReference type="Gene3D" id="1.50.10.20">
    <property type="match status" value="1"/>
</dbReference>
<dbReference type="InterPro" id="IPR011626">
    <property type="entry name" value="Alpha-macroglobulin_TED"/>
</dbReference>
<dbReference type="AlphaFoldDB" id="A0AAV4CKQ0"/>
<dbReference type="PANTHER" id="PTHR11412:SF171">
    <property type="entry name" value="PREGNANCY ZONE PROTEIN-LIKE PROTEIN"/>
    <property type="match status" value="1"/>
</dbReference>
<dbReference type="Proteomes" id="UP000735302">
    <property type="component" value="Unassembled WGS sequence"/>
</dbReference>
<protein>
    <submittedName>
        <fullName evidence="3">Alpha-2-macroglobulin-like protein</fullName>
    </submittedName>
</protein>
<feature type="domain" description="Alpha-macroglobulin-like TED" evidence="2">
    <location>
        <begin position="2"/>
        <end position="79"/>
    </location>
</feature>
<evidence type="ECO:0000256" key="1">
    <source>
        <dbReference type="SAM" id="MobiDB-lite"/>
    </source>
</evidence>
<feature type="region of interest" description="Disordered" evidence="1">
    <location>
        <begin position="1"/>
        <end position="21"/>
    </location>
</feature>
<dbReference type="InterPro" id="IPR050473">
    <property type="entry name" value="A2M/Complement_sys"/>
</dbReference>